<keyword evidence="2" id="KW-0808">Transferase</keyword>
<dbReference type="Proteomes" id="UP000886884">
    <property type="component" value="Unassembled WGS sequence"/>
</dbReference>
<feature type="domain" description="Methyltransferase" evidence="3">
    <location>
        <begin position="44"/>
        <end position="138"/>
    </location>
</feature>
<dbReference type="InterPro" id="IPR029063">
    <property type="entry name" value="SAM-dependent_MTases_sf"/>
</dbReference>
<dbReference type="AlphaFoldDB" id="A0A9D1TD39"/>
<evidence type="ECO:0000259" key="3">
    <source>
        <dbReference type="Pfam" id="PF13649"/>
    </source>
</evidence>
<organism evidence="4 5">
    <name type="scientific">Candidatus Ornithocaccomicrobium faecavium</name>
    <dbReference type="NCBI Taxonomy" id="2840890"/>
    <lineage>
        <taxon>Bacteria</taxon>
        <taxon>Bacillati</taxon>
        <taxon>Bacillota</taxon>
        <taxon>Clostridia</taxon>
        <taxon>Candidatus Ornithocaccomicrobium</taxon>
    </lineage>
</organism>
<dbReference type="PANTHER" id="PTHR43861:SF1">
    <property type="entry name" value="TRANS-ACONITATE 2-METHYLTRANSFERASE"/>
    <property type="match status" value="1"/>
</dbReference>
<evidence type="ECO:0000256" key="2">
    <source>
        <dbReference type="ARBA" id="ARBA00022679"/>
    </source>
</evidence>
<reference evidence="4" key="2">
    <citation type="journal article" date="2021" name="PeerJ">
        <title>Extensive microbial diversity within the chicken gut microbiome revealed by metagenomics and culture.</title>
        <authorList>
            <person name="Gilroy R."/>
            <person name="Ravi A."/>
            <person name="Getino M."/>
            <person name="Pursley I."/>
            <person name="Horton D.L."/>
            <person name="Alikhan N.F."/>
            <person name="Baker D."/>
            <person name="Gharbi K."/>
            <person name="Hall N."/>
            <person name="Watson M."/>
            <person name="Adriaenssens E.M."/>
            <person name="Foster-Nyarko E."/>
            <person name="Jarju S."/>
            <person name="Secka A."/>
            <person name="Antonio M."/>
            <person name="Oren A."/>
            <person name="Chaudhuri R.R."/>
            <person name="La Ragione R."/>
            <person name="Hildebrand F."/>
            <person name="Pallen M.J."/>
        </authorList>
    </citation>
    <scope>NUCLEOTIDE SEQUENCE</scope>
    <source>
        <strain evidence="4">CHK183-6373</strain>
    </source>
</reference>
<sequence length="250" mass="27762">MTQYGASFAAVYDSLMAEDFDYAAWANYYLELLASAGVRPGYLVECGCGTASLGIQLAQRGIRVLGVDQSPDMLEIAARRAREAGVPLTLVRQDIALLQLGRRADAILATCDTVNYLASARAASAFFRCAHAALKPGGALAFDISSRYKLEEQMGDAPFFDVRDELAYLWKNRLDRASHTLDMELTFFVREADGRYRRFDERHRQRAHSAVELEQWLTEAGFAGIRAFGGQTFAPPTHADARIHFLAIKQ</sequence>
<evidence type="ECO:0000313" key="5">
    <source>
        <dbReference type="Proteomes" id="UP000886884"/>
    </source>
</evidence>
<reference evidence="4" key="1">
    <citation type="submission" date="2020-10" db="EMBL/GenBank/DDBJ databases">
        <authorList>
            <person name="Gilroy R."/>
        </authorList>
    </citation>
    <scope>NUCLEOTIDE SEQUENCE</scope>
    <source>
        <strain evidence="4">CHK183-6373</strain>
    </source>
</reference>
<proteinExistence type="predicted"/>
<protein>
    <submittedName>
        <fullName evidence="4">Class I SAM-dependent methyltransferase</fullName>
    </submittedName>
</protein>
<keyword evidence="1 4" id="KW-0489">Methyltransferase</keyword>
<dbReference type="SUPFAM" id="SSF53335">
    <property type="entry name" value="S-adenosyl-L-methionine-dependent methyltransferases"/>
    <property type="match status" value="1"/>
</dbReference>
<dbReference type="GO" id="GO:0032259">
    <property type="term" value="P:methylation"/>
    <property type="evidence" value="ECO:0007669"/>
    <property type="project" value="UniProtKB-KW"/>
</dbReference>
<dbReference type="CDD" id="cd02440">
    <property type="entry name" value="AdoMet_MTases"/>
    <property type="match status" value="1"/>
</dbReference>
<evidence type="ECO:0000313" key="4">
    <source>
        <dbReference type="EMBL" id="HIV28210.1"/>
    </source>
</evidence>
<dbReference type="Pfam" id="PF13649">
    <property type="entry name" value="Methyltransf_25"/>
    <property type="match status" value="1"/>
</dbReference>
<name>A0A9D1TD39_9FIRM</name>
<dbReference type="Gene3D" id="3.40.50.150">
    <property type="entry name" value="Vaccinia Virus protein VP39"/>
    <property type="match status" value="1"/>
</dbReference>
<dbReference type="EMBL" id="DVOT01000170">
    <property type="protein sequence ID" value="HIV28210.1"/>
    <property type="molecule type" value="Genomic_DNA"/>
</dbReference>
<dbReference type="PANTHER" id="PTHR43861">
    <property type="entry name" value="TRANS-ACONITATE 2-METHYLTRANSFERASE-RELATED"/>
    <property type="match status" value="1"/>
</dbReference>
<evidence type="ECO:0000256" key="1">
    <source>
        <dbReference type="ARBA" id="ARBA00022603"/>
    </source>
</evidence>
<gene>
    <name evidence="4" type="ORF">IAA64_09575</name>
</gene>
<accession>A0A9D1TD39</accession>
<dbReference type="Gene3D" id="2.20.25.110">
    <property type="entry name" value="S-adenosyl-L-methionine-dependent methyltransferases"/>
    <property type="match status" value="1"/>
</dbReference>
<comment type="caution">
    <text evidence="4">The sequence shown here is derived from an EMBL/GenBank/DDBJ whole genome shotgun (WGS) entry which is preliminary data.</text>
</comment>
<dbReference type="InterPro" id="IPR041698">
    <property type="entry name" value="Methyltransf_25"/>
</dbReference>
<dbReference type="GO" id="GO:0008168">
    <property type="term" value="F:methyltransferase activity"/>
    <property type="evidence" value="ECO:0007669"/>
    <property type="project" value="UniProtKB-KW"/>
</dbReference>